<dbReference type="PANTHER" id="PTHR32305">
    <property type="match status" value="1"/>
</dbReference>
<dbReference type="Pfam" id="PF05593">
    <property type="entry name" value="RHS_repeat"/>
    <property type="match status" value="1"/>
</dbReference>
<dbReference type="NCBIfam" id="TIGR01643">
    <property type="entry name" value="YD_repeat_2x"/>
    <property type="match status" value="1"/>
</dbReference>
<evidence type="ECO:0000256" key="1">
    <source>
        <dbReference type="SAM" id="MobiDB-lite"/>
    </source>
</evidence>
<feature type="region of interest" description="Disordered" evidence="1">
    <location>
        <begin position="674"/>
        <end position="693"/>
    </location>
</feature>
<dbReference type="InterPro" id="IPR006530">
    <property type="entry name" value="YD"/>
</dbReference>
<accession>A0ABU8UX32</accession>
<feature type="compositionally biased region" description="Polar residues" evidence="1">
    <location>
        <begin position="1103"/>
        <end position="1158"/>
    </location>
</feature>
<dbReference type="PANTHER" id="PTHR32305:SF17">
    <property type="entry name" value="TRNA NUCLEASE WAPA"/>
    <property type="match status" value="1"/>
</dbReference>
<keyword evidence="3" id="KW-1185">Reference proteome</keyword>
<dbReference type="EMBL" id="JBBKAK010000001">
    <property type="protein sequence ID" value="MEJ8672926.1"/>
    <property type="molecule type" value="Genomic_DNA"/>
</dbReference>
<dbReference type="Gene3D" id="2.180.10.10">
    <property type="entry name" value="RHS repeat-associated core"/>
    <property type="match status" value="1"/>
</dbReference>
<feature type="region of interest" description="Disordered" evidence="1">
    <location>
        <begin position="748"/>
        <end position="780"/>
    </location>
</feature>
<reference evidence="2 3" key="1">
    <citation type="submission" date="2024-03" db="EMBL/GenBank/DDBJ databases">
        <title>Novel Streptomyces species of biotechnological and ecological value are a feature of Machair soil.</title>
        <authorList>
            <person name="Prole J.R."/>
            <person name="Goodfellow M."/>
            <person name="Allenby N."/>
            <person name="Ward A.C."/>
        </authorList>
    </citation>
    <scope>NUCLEOTIDE SEQUENCE [LARGE SCALE GENOMIC DNA]</scope>
    <source>
        <strain evidence="2 3">MS1.AVA.1</strain>
    </source>
</reference>
<comment type="caution">
    <text evidence="2">The sequence shown here is derived from an EMBL/GenBank/DDBJ whole genome shotgun (WGS) entry which is preliminary data.</text>
</comment>
<name>A0ABU8UX32_9ACTN</name>
<protein>
    <recommendedName>
        <fullName evidence="4">YD repeat-containing protein</fullName>
    </recommendedName>
</protein>
<feature type="compositionally biased region" description="Low complexity" evidence="1">
    <location>
        <begin position="1217"/>
        <end position="1228"/>
    </location>
</feature>
<dbReference type="Proteomes" id="UP001376459">
    <property type="component" value="Unassembled WGS sequence"/>
</dbReference>
<evidence type="ECO:0000313" key="3">
    <source>
        <dbReference type="Proteomes" id="UP001376459"/>
    </source>
</evidence>
<sequence>MFSYAERCLASGTGCDALTEDKRDNWPDAPDDAICKEGDKCTGNVGPSFFTRKRMTGVTTYAWDAAAATPAYAAIDGWSFKQLYLDPGDTGDSTDQSLWLDSITHTGKRGTDLAMDPVNFTHEFKPNRVDGTSDDILSFEKPRLKTITSEAGAQTIVSYMEADCVYGQTMPQVDENTRRCYPVYWSPNGEQEPILDWFQKYPVSAVSTTDPFGGAEAVQHSYQYSGGGAWHYNDDPLTPAKERTWSLWRGFEKVTHLTGASEGTRSKTVTVYLRGMHGDRVLGPDGKTPDPDKRRTAKVTGIKAGEITDSDQHAGFVRETVTYDGTAEVSGSVADPWSERTATQHKSYADTEAYYVRTAATHERTHVTSGGTARDRVRTTVTSYDGHGMPETVEDRGDDAVSGDETCTRTWYARNADEGINSLVSRTRKVAKLCSVTDSALDLPADSTRPGDVVEDTAIVYDDPAATGWSASQKPVRGDASWTGRAKSYSGATPAWQKVTNTTFDALGRALVVKDTNNLATTSATYTPAGSGPLTATSTEDAKKFRTTTKVDIGTGSAVKVTDPNGKITESEFDSLGRLTKLWLPNRSKALNKTPNHTYEYKVTNSALPWVATSTLKGDGSGYNTTYEIFDSPLRTRQVQSPTPVGGRLISQTLYDSRGLAVSRQSDIWDETSAPSGTAVQIDGGQAPKQTDTTYDGACRAVKEVMKTHNVTRWTVENTYTGDTVTSTAPTGGQATAVVTNALGQTTERREYGSPKPEGAYTTADYTYTPGGRQKTFSGPDKATWSYEYDLFGRLSKTTDPDTGTTQPEFDALDRQIKSTDSEGRSLVTEYDDLGRRTGLWKTSKTDANKLAAWTFDTLAKGQQDTATRYDGGVTGKAYTAKVTKYSAQYQVESSQLSLPDDDELVKAGVPKTLSFSTGYRLDGMVSQASQPAVGGLPAETVSYTYNATGQQLTSKGTSGYLQGAAFSPQGDLRQLTLGTDGTSTAKKAYLNYDYEDGTRRLVRSYVTDDVHGYMPQELKFKQDAAGNVTSIFDGTTQGGTTKPDYQCFAYDGHSRLTEAWTPKTPDCADAGRTQANIDGAAPYWTSYTYNEAGQRKTETKHTASGATTTDYSYGDTPTDQPHPLTKTTTGSTTQNYEYDKTGNTTKRPGPAAQQSLDWNAEGKLARTTEGPAETTYLYDADGELLIRRAKGDGDTVLYLGATEVRLTAKGRPRPCPARVTTPPTARTSHAGPR</sequence>
<proteinExistence type="predicted"/>
<feature type="region of interest" description="Disordered" evidence="1">
    <location>
        <begin position="1095"/>
        <end position="1160"/>
    </location>
</feature>
<evidence type="ECO:0000313" key="2">
    <source>
        <dbReference type="EMBL" id="MEJ8672926.1"/>
    </source>
</evidence>
<evidence type="ECO:0008006" key="4">
    <source>
        <dbReference type="Google" id="ProtNLM"/>
    </source>
</evidence>
<feature type="region of interest" description="Disordered" evidence="1">
    <location>
        <begin position="1210"/>
        <end position="1234"/>
    </location>
</feature>
<dbReference type="InterPro" id="IPR031325">
    <property type="entry name" value="RHS_repeat"/>
</dbReference>
<gene>
    <name evidence="2" type="ORF">WKI71_44820</name>
</gene>
<organism evidence="2 3">
    <name type="scientific">Streptomyces machairae</name>
    <dbReference type="NCBI Taxonomy" id="3134109"/>
    <lineage>
        <taxon>Bacteria</taxon>
        <taxon>Bacillati</taxon>
        <taxon>Actinomycetota</taxon>
        <taxon>Actinomycetes</taxon>
        <taxon>Kitasatosporales</taxon>
        <taxon>Streptomycetaceae</taxon>
        <taxon>Streptomyces</taxon>
    </lineage>
</organism>
<dbReference type="InterPro" id="IPR050708">
    <property type="entry name" value="T6SS_VgrG/RHS"/>
</dbReference>
<feature type="region of interest" description="Disordered" evidence="1">
    <location>
        <begin position="384"/>
        <end position="403"/>
    </location>
</feature>